<proteinExistence type="predicted"/>
<evidence type="ECO:0000313" key="2">
    <source>
        <dbReference type="WBParaSite" id="nRc.2.0.1.t20349-RA"/>
    </source>
</evidence>
<evidence type="ECO:0000313" key="1">
    <source>
        <dbReference type="Proteomes" id="UP000887565"/>
    </source>
</evidence>
<accession>A0A915J2K4</accession>
<organism evidence="1 2">
    <name type="scientific">Romanomermis culicivorax</name>
    <name type="common">Nematode worm</name>
    <dbReference type="NCBI Taxonomy" id="13658"/>
    <lineage>
        <taxon>Eukaryota</taxon>
        <taxon>Metazoa</taxon>
        <taxon>Ecdysozoa</taxon>
        <taxon>Nematoda</taxon>
        <taxon>Enoplea</taxon>
        <taxon>Dorylaimia</taxon>
        <taxon>Mermithida</taxon>
        <taxon>Mermithoidea</taxon>
        <taxon>Mermithidae</taxon>
        <taxon>Romanomermis</taxon>
    </lineage>
</organism>
<dbReference type="WBParaSite" id="nRc.2.0.1.t20349-RA">
    <property type="protein sequence ID" value="nRc.2.0.1.t20349-RA"/>
    <property type="gene ID" value="nRc.2.0.1.g20349"/>
</dbReference>
<name>A0A915J2K4_ROMCU</name>
<keyword evidence="1" id="KW-1185">Reference proteome</keyword>
<dbReference type="AlphaFoldDB" id="A0A915J2K4"/>
<reference evidence="2" key="1">
    <citation type="submission" date="2022-11" db="UniProtKB">
        <authorList>
            <consortium name="WormBaseParasite"/>
        </authorList>
    </citation>
    <scope>IDENTIFICATION</scope>
</reference>
<protein>
    <submittedName>
        <fullName evidence="2">Uncharacterized protein</fullName>
    </submittedName>
</protein>
<sequence length="159" mass="18072">MQHILANLAKEAHKMTKNIISLLPTVADCGQLPRSLKCVRTNHGKHCPSSSWILRKCDADNCCREPPASLLHLWSCLEDYLPMVLSLAVGYLAVAVKHCFAHNNKPHLDFVPYYCCMVVVAQNYQIWLVHDLQNHSDDQNFDYTYCYHDSTTSPGLLVE</sequence>
<dbReference type="Proteomes" id="UP000887565">
    <property type="component" value="Unplaced"/>
</dbReference>